<dbReference type="GO" id="GO:0005829">
    <property type="term" value="C:cytosol"/>
    <property type="evidence" value="ECO:0007669"/>
    <property type="project" value="TreeGrafter"/>
</dbReference>
<dbReference type="Gene3D" id="3.40.50.2300">
    <property type="match status" value="1"/>
</dbReference>
<dbReference type="PROSITE" id="PS50110">
    <property type="entry name" value="RESPONSE_REGULATORY"/>
    <property type="match status" value="1"/>
</dbReference>
<evidence type="ECO:0000256" key="4">
    <source>
        <dbReference type="ARBA" id="ARBA00023125"/>
    </source>
</evidence>
<keyword evidence="4" id="KW-0238">DNA-binding</keyword>
<dbReference type="SMART" id="SM00448">
    <property type="entry name" value="REC"/>
    <property type="match status" value="1"/>
</dbReference>
<evidence type="ECO:0000256" key="1">
    <source>
        <dbReference type="ARBA" id="ARBA00022553"/>
    </source>
</evidence>
<feature type="non-terminal residue" evidence="7">
    <location>
        <position position="115"/>
    </location>
</feature>
<evidence type="ECO:0000256" key="2">
    <source>
        <dbReference type="ARBA" id="ARBA00023012"/>
    </source>
</evidence>
<gene>
    <name evidence="7" type="ORF">S01H1_40417</name>
</gene>
<comment type="caution">
    <text evidence="7">The sequence shown here is derived from an EMBL/GenBank/DDBJ whole genome shotgun (WGS) entry which is preliminary data.</text>
</comment>
<name>X0VZI3_9ZZZZ</name>
<organism evidence="7">
    <name type="scientific">marine sediment metagenome</name>
    <dbReference type="NCBI Taxonomy" id="412755"/>
    <lineage>
        <taxon>unclassified sequences</taxon>
        <taxon>metagenomes</taxon>
        <taxon>ecological metagenomes</taxon>
    </lineage>
</organism>
<dbReference type="GO" id="GO:0000976">
    <property type="term" value="F:transcription cis-regulatory region binding"/>
    <property type="evidence" value="ECO:0007669"/>
    <property type="project" value="TreeGrafter"/>
</dbReference>
<keyword evidence="3" id="KW-0805">Transcription regulation</keyword>
<dbReference type="InterPro" id="IPR011006">
    <property type="entry name" value="CheY-like_superfamily"/>
</dbReference>
<dbReference type="Pfam" id="PF00072">
    <property type="entry name" value="Response_reg"/>
    <property type="match status" value="1"/>
</dbReference>
<sequence>MPKILVVDDEPNIIELARLYLEREGYQVEGVSTGQDALSKQGTFYPDLIVLDLMLPDIDGFEVCRQLRAKSDIPILMLTARKDDVDKIVGLELGADDYFTKPFNPRELVARVKAI</sequence>
<dbReference type="GO" id="GO:0006355">
    <property type="term" value="P:regulation of DNA-templated transcription"/>
    <property type="evidence" value="ECO:0007669"/>
    <property type="project" value="TreeGrafter"/>
</dbReference>
<keyword evidence="1" id="KW-0597">Phosphoprotein</keyword>
<evidence type="ECO:0000259" key="6">
    <source>
        <dbReference type="PROSITE" id="PS50110"/>
    </source>
</evidence>
<dbReference type="GO" id="GO:0000156">
    <property type="term" value="F:phosphorelay response regulator activity"/>
    <property type="evidence" value="ECO:0007669"/>
    <property type="project" value="TreeGrafter"/>
</dbReference>
<evidence type="ECO:0000256" key="5">
    <source>
        <dbReference type="ARBA" id="ARBA00023163"/>
    </source>
</evidence>
<keyword evidence="2" id="KW-0902">Two-component regulatory system</keyword>
<dbReference type="FunFam" id="3.40.50.2300:FF:000001">
    <property type="entry name" value="DNA-binding response regulator PhoB"/>
    <property type="match status" value="1"/>
</dbReference>
<dbReference type="InterPro" id="IPR039420">
    <property type="entry name" value="WalR-like"/>
</dbReference>
<dbReference type="EMBL" id="BARS01025594">
    <property type="protein sequence ID" value="GAG05896.1"/>
    <property type="molecule type" value="Genomic_DNA"/>
</dbReference>
<dbReference type="Gene3D" id="6.10.250.690">
    <property type="match status" value="1"/>
</dbReference>
<dbReference type="SUPFAM" id="SSF52172">
    <property type="entry name" value="CheY-like"/>
    <property type="match status" value="1"/>
</dbReference>
<dbReference type="InterPro" id="IPR001789">
    <property type="entry name" value="Sig_transdc_resp-reg_receiver"/>
</dbReference>
<reference evidence="7" key="1">
    <citation type="journal article" date="2014" name="Front. Microbiol.">
        <title>High frequency of phylogenetically diverse reductive dehalogenase-homologous genes in deep subseafloor sedimentary metagenomes.</title>
        <authorList>
            <person name="Kawai M."/>
            <person name="Futagami T."/>
            <person name="Toyoda A."/>
            <person name="Takaki Y."/>
            <person name="Nishi S."/>
            <person name="Hori S."/>
            <person name="Arai W."/>
            <person name="Tsubouchi T."/>
            <person name="Morono Y."/>
            <person name="Uchiyama I."/>
            <person name="Ito T."/>
            <person name="Fujiyama A."/>
            <person name="Inagaki F."/>
            <person name="Takami H."/>
        </authorList>
    </citation>
    <scope>NUCLEOTIDE SEQUENCE</scope>
    <source>
        <strain evidence="7">Expedition CK06-06</strain>
    </source>
</reference>
<dbReference type="GO" id="GO:0032993">
    <property type="term" value="C:protein-DNA complex"/>
    <property type="evidence" value="ECO:0007669"/>
    <property type="project" value="TreeGrafter"/>
</dbReference>
<keyword evidence="5" id="KW-0804">Transcription</keyword>
<protein>
    <recommendedName>
        <fullName evidence="6">Response regulatory domain-containing protein</fullName>
    </recommendedName>
</protein>
<evidence type="ECO:0000313" key="7">
    <source>
        <dbReference type="EMBL" id="GAG05896.1"/>
    </source>
</evidence>
<evidence type="ECO:0000256" key="3">
    <source>
        <dbReference type="ARBA" id="ARBA00023015"/>
    </source>
</evidence>
<dbReference type="PANTHER" id="PTHR48111">
    <property type="entry name" value="REGULATOR OF RPOS"/>
    <property type="match status" value="1"/>
</dbReference>
<dbReference type="AlphaFoldDB" id="X0VZI3"/>
<accession>X0VZI3</accession>
<dbReference type="PANTHER" id="PTHR48111:SF1">
    <property type="entry name" value="TWO-COMPONENT RESPONSE REGULATOR ORR33"/>
    <property type="match status" value="1"/>
</dbReference>
<proteinExistence type="predicted"/>
<feature type="domain" description="Response regulatory" evidence="6">
    <location>
        <begin position="3"/>
        <end position="115"/>
    </location>
</feature>